<dbReference type="RefSeq" id="WP_084881752.1">
    <property type="nucleotide sequence ID" value="NZ_NCUQ01000010.1"/>
</dbReference>
<keyword evidence="1" id="KW-0472">Membrane</keyword>
<feature type="transmembrane region" description="Helical" evidence="1">
    <location>
        <begin position="16"/>
        <end position="34"/>
    </location>
</feature>
<keyword evidence="1" id="KW-0812">Transmembrane</keyword>
<evidence type="ECO:0000313" key="3">
    <source>
        <dbReference type="Proteomes" id="UP000193961"/>
    </source>
</evidence>
<evidence type="ECO:0000256" key="1">
    <source>
        <dbReference type="SAM" id="Phobius"/>
    </source>
</evidence>
<feature type="transmembrane region" description="Helical" evidence="1">
    <location>
        <begin position="40"/>
        <end position="61"/>
    </location>
</feature>
<proteinExistence type="predicted"/>
<evidence type="ECO:0000313" key="2">
    <source>
        <dbReference type="EMBL" id="ORO66465.1"/>
    </source>
</evidence>
<comment type="caution">
    <text evidence="2">The sequence shown here is derived from an EMBL/GenBank/DDBJ whole genome shotgun (WGS) entry which is preliminary data.</text>
</comment>
<gene>
    <name evidence="2" type="ORF">B7715_08985</name>
</gene>
<dbReference type="Proteomes" id="UP000193961">
    <property type="component" value="Unassembled WGS sequence"/>
</dbReference>
<sequence>MEKTKSIIQKVISLKWYYQLAIALASTGVVVLLVKFLIWIIPIIAGILMLLFVATEGEIFSTMWESYKQRKQAPLNPLLTSIYHWLTEKGVSDLPITTMQFTQGVEFPDFNQGVYFIHLEKDISDESLADFETKVRQEIKFLSNSLTDCVVSRSKREPFLAIKVRLVSSDEMLLQNHTEEEDF</sequence>
<dbReference type="EMBL" id="NCUQ01000010">
    <property type="protein sequence ID" value="ORO66465.1"/>
    <property type="molecule type" value="Genomic_DNA"/>
</dbReference>
<keyword evidence="1" id="KW-1133">Transmembrane helix</keyword>
<name>A0A1X1HZY2_STROR</name>
<organism evidence="2 3">
    <name type="scientific">Streptococcus oralis subsp. oralis</name>
    <dbReference type="NCBI Taxonomy" id="1891914"/>
    <lineage>
        <taxon>Bacteria</taxon>
        <taxon>Bacillati</taxon>
        <taxon>Bacillota</taxon>
        <taxon>Bacilli</taxon>
        <taxon>Lactobacillales</taxon>
        <taxon>Streptococcaceae</taxon>
        <taxon>Streptococcus</taxon>
    </lineage>
</organism>
<accession>A0A1X1HZY2</accession>
<protein>
    <submittedName>
        <fullName evidence="2">Uncharacterized protein</fullName>
    </submittedName>
</protein>
<reference evidence="2 3" key="1">
    <citation type="journal article" date="2016" name="Eur. J. Clin. Microbiol. Infect. Dis.">
        <title>Whole genome sequencing as a tool for phylogenetic analysis of clinical strains of Mitis group streptococci.</title>
        <authorList>
            <person name="Rasmussen L.H."/>
            <person name="Dargis R."/>
            <person name="Hojholt K."/>
            <person name="Christensen J.J."/>
            <person name="Skovgaard O."/>
            <person name="Justesen U.S."/>
            <person name="Rosenvinge F.S."/>
            <person name="Moser C."/>
            <person name="Lukjancenko O."/>
            <person name="Rasmussen S."/>
            <person name="Nielsen X.C."/>
        </authorList>
    </citation>
    <scope>NUCLEOTIDE SEQUENCE [LARGE SCALE GENOMIC DNA]</scope>
    <source>
        <strain evidence="2 3">OD_321121_09</strain>
    </source>
</reference>
<dbReference type="AlphaFoldDB" id="A0A1X1HZY2"/>